<organism evidence="1 2">
    <name type="scientific">Agrilutibacter terrestris</name>
    <dbReference type="NCBI Taxonomy" id="2865112"/>
    <lineage>
        <taxon>Bacteria</taxon>
        <taxon>Pseudomonadati</taxon>
        <taxon>Pseudomonadota</taxon>
        <taxon>Gammaproteobacteria</taxon>
        <taxon>Lysobacterales</taxon>
        <taxon>Lysobacteraceae</taxon>
        <taxon>Agrilutibacter</taxon>
    </lineage>
</organism>
<dbReference type="SUPFAM" id="SSF47413">
    <property type="entry name" value="lambda repressor-like DNA-binding domains"/>
    <property type="match status" value="1"/>
</dbReference>
<protein>
    <submittedName>
        <fullName evidence="1">Helix-turn-helix transcriptional regulator</fullName>
    </submittedName>
</protein>
<dbReference type="CDD" id="cd00093">
    <property type="entry name" value="HTH_XRE"/>
    <property type="match status" value="1"/>
</dbReference>
<dbReference type="InterPro" id="IPR001387">
    <property type="entry name" value="Cro/C1-type_HTH"/>
</dbReference>
<dbReference type="InterPro" id="IPR010982">
    <property type="entry name" value="Lambda_DNA-bd_dom_sf"/>
</dbReference>
<dbReference type="Gene3D" id="1.10.260.40">
    <property type="entry name" value="lambda repressor-like DNA-binding domains"/>
    <property type="match status" value="1"/>
</dbReference>
<dbReference type="KEGG" id="lsx:H8B22_05245"/>
<reference evidence="1 2" key="1">
    <citation type="submission" date="2020-08" db="EMBL/GenBank/DDBJ databases">
        <title>Lysobacter sp. II4 sp. nov., isolated from soil.</title>
        <authorList>
            <person name="Woo C.Y."/>
            <person name="Kim J."/>
        </authorList>
    </citation>
    <scope>NUCLEOTIDE SEQUENCE [LARGE SCALE GENOMIC DNA]</scope>
    <source>
        <strain evidence="1 2">II4</strain>
    </source>
</reference>
<gene>
    <name evidence="1" type="ORF">H8B22_05245</name>
</gene>
<dbReference type="EMBL" id="CP060820">
    <property type="protein sequence ID" value="QNP41613.1"/>
    <property type="molecule type" value="Genomic_DNA"/>
</dbReference>
<proteinExistence type="predicted"/>
<dbReference type="Proteomes" id="UP000516018">
    <property type="component" value="Chromosome"/>
</dbReference>
<dbReference type="AlphaFoldDB" id="A0A7H0FZZ7"/>
<dbReference type="GO" id="GO:0003677">
    <property type="term" value="F:DNA binding"/>
    <property type="evidence" value="ECO:0007669"/>
    <property type="project" value="InterPro"/>
</dbReference>
<keyword evidence="2" id="KW-1185">Reference proteome</keyword>
<sequence length="136" mass="15243">MSFGSRLRQERGRLELTQQKFAELGGVKRVSQHLYEQDARVPDMTYLMRLKEGGVDVWFLINGARFVAGTGSALPRSVYVSAFRAVDELARDADGQALPLDERERLFDFLLTLLQNEHSSASLEEIKSRLSGALVA</sequence>
<dbReference type="RefSeq" id="WP_187713049.1">
    <property type="nucleotide sequence ID" value="NZ_CP060820.1"/>
</dbReference>
<evidence type="ECO:0000313" key="1">
    <source>
        <dbReference type="EMBL" id="QNP41613.1"/>
    </source>
</evidence>
<name>A0A7H0FZZ7_9GAMM</name>
<evidence type="ECO:0000313" key="2">
    <source>
        <dbReference type="Proteomes" id="UP000516018"/>
    </source>
</evidence>
<accession>A0A7H0FZZ7</accession>